<reference evidence="1 2" key="1">
    <citation type="submission" date="2020-12" db="EMBL/GenBank/DDBJ databases">
        <title>FDA dAtabase for Regulatory Grade micrObial Sequences (FDA-ARGOS): Supporting development and validation of Infectious Disease Dx tests.</title>
        <authorList>
            <person name="Sproer C."/>
            <person name="Gronow S."/>
            <person name="Severitt S."/>
            <person name="Schroder I."/>
            <person name="Tallon L."/>
            <person name="Sadzewicz L."/>
            <person name="Zhao X."/>
            <person name="Boylan J."/>
            <person name="Ott S."/>
            <person name="Bowen H."/>
            <person name="Vavikolanu K."/>
            <person name="Mehta A."/>
            <person name="Aluvathingal J."/>
            <person name="Nadendla S."/>
            <person name="Lowell S."/>
            <person name="Myers T."/>
            <person name="Yan Y."/>
            <person name="Sichtig H."/>
        </authorList>
    </citation>
    <scope>NUCLEOTIDE SEQUENCE [LARGE SCALE GENOMIC DNA]</scope>
    <source>
        <strain evidence="1 2">FDAARGOS_909</strain>
    </source>
</reference>
<dbReference type="AlphaFoldDB" id="A0A7T2S488"/>
<evidence type="ECO:0000313" key="2">
    <source>
        <dbReference type="Proteomes" id="UP000594778"/>
    </source>
</evidence>
<dbReference type="InterPro" id="IPR009078">
    <property type="entry name" value="Ferritin-like_SF"/>
</dbReference>
<gene>
    <name evidence="1" type="ORF">I6G66_00765</name>
</gene>
<organism evidence="1 2">
    <name type="scientific">Delftia acidovorans</name>
    <name type="common">Pseudomonas acidovorans</name>
    <name type="synonym">Comamonas acidovorans</name>
    <dbReference type="NCBI Taxonomy" id="80866"/>
    <lineage>
        <taxon>Bacteria</taxon>
        <taxon>Pseudomonadati</taxon>
        <taxon>Pseudomonadota</taxon>
        <taxon>Betaproteobacteria</taxon>
        <taxon>Burkholderiales</taxon>
        <taxon>Comamonadaceae</taxon>
        <taxon>Delftia</taxon>
    </lineage>
</organism>
<evidence type="ECO:0000313" key="1">
    <source>
        <dbReference type="EMBL" id="QPS08640.1"/>
    </source>
</evidence>
<dbReference type="Gene3D" id="1.10.620.20">
    <property type="entry name" value="Ribonucleotide Reductase, subunit A"/>
    <property type="match status" value="1"/>
</dbReference>
<protein>
    <submittedName>
        <fullName evidence="1">Ferritin-like domain-containing protein</fullName>
    </submittedName>
</protein>
<dbReference type="SUPFAM" id="SSF47240">
    <property type="entry name" value="Ferritin-like"/>
    <property type="match status" value="1"/>
</dbReference>
<dbReference type="GO" id="GO:0016491">
    <property type="term" value="F:oxidoreductase activity"/>
    <property type="evidence" value="ECO:0007669"/>
    <property type="project" value="InterPro"/>
</dbReference>
<dbReference type="InterPro" id="IPR012348">
    <property type="entry name" value="RNR-like"/>
</dbReference>
<dbReference type="RefSeq" id="WP_183021819.1">
    <property type="nucleotide sequence ID" value="NZ_CP065668.1"/>
</dbReference>
<dbReference type="CDD" id="cd00657">
    <property type="entry name" value="Ferritin_like"/>
    <property type="match status" value="1"/>
</dbReference>
<name>A0A7T2S488_DELAC</name>
<proteinExistence type="predicted"/>
<sequence length="422" mass="45529">MAMPDSSSPAQPLTDMPVADLPVIDLQGLGFDAGAHLLVKHALAALPVGGQLRVTGSAPGWQAQLSGWCRDQGHGLRWEDGAGAAQAMAIVARGGAQAGRWRGAAHTGRSDARAGSDAVAAQAQPFWGLAARGAQVEAGAPAFHFRLSDKLQVWTDSAADLYAQAVAAQWNADTDIDWCDAPELPAPVEDAIVQLMTYMVENENAALLVPARFLGQLHPHYRELQAALAIQVADEARHIDVFTRRIRRHGREPALSTAGGQASLKSLLDETDFSVAGFLLSVLGEGTFVHLLQFLQTEAPDPLTRQICRLAARDEARHVALGMSHLLYRLQHEPGFQHQLAQAVEQRFDNLAGTSGLNEEVFDALILIAAGALTPEALARGAARVQQLMRDMADGRFSKLLRLGFEREHAERLASLHTRNFM</sequence>
<dbReference type="EMBL" id="CP065668">
    <property type="protein sequence ID" value="QPS08640.1"/>
    <property type="molecule type" value="Genomic_DNA"/>
</dbReference>
<accession>A0A7T2S488</accession>
<dbReference type="Proteomes" id="UP000594778">
    <property type="component" value="Chromosome"/>
</dbReference>